<keyword evidence="2" id="KW-0012">Acyltransferase</keyword>
<proteinExistence type="predicted"/>
<dbReference type="Pfam" id="PF00814">
    <property type="entry name" value="TsaD"/>
    <property type="match status" value="1"/>
</dbReference>
<reference evidence="3" key="1">
    <citation type="journal article" date="2019" name="Int. J. Syst. Evol. Microbiol.">
        <title>The Global Catalogue of Microorganisms (GCM) 10K type strain sequencing project: providing services to taxonomists for standard genome sequencing and annotation.</title>
        <authorList>
            <consortium name="The Broad Institute Genomics Platform"/>
            <consortium name="The Broad Institute Genome Sequencing Center for Infectious Disease"/>
            <person name="Wu L."/>
            <person name="Ma J."/>
        </authorList>
    </citation>
    <scope>NUCLEOTIDE SEQUENCE [LARGE SCALE GENOMIC DNA]</scope>
    <source>
        <strain evidence="3">CGMCC 1.12286</strain>
    </source>
</reference>
<feature type="domain" description="Gcp-like" evidence="1">
    <location>
        <begin position="32"/>
        <end position="126"/>
    </location>
</feature>
<keyword evidence="2" id="KW-0808">Transferase</keyword>
<comment type="caution">
    <text evidence="2">The sequence shown here is derived from an EMBL/GenBank/DDBJ whole genome shotgun (WGS) entry which is preliminary data.</text>
</comment>
<evidence type="ECO:0000259" key="1">
    <source>
        <dbReference type="Pfam" id="PF00814"/>
    </source>
</evidence>
<keyword evidence="3" id="KW-1185">Reference proteome</keyword>
<name>A0ABW4JDX1_9BACL</name>
<dbReference type="NCBIfam" id="TIGR03725">
    <property type="entry name" value="T6A_YeaZ"/>
    <property type="match status" value="1"/>
</dbReference>
<dbReference type="EMBL" id="JBHUCX010000009">
    <property type="protein sequence ID" value="MFD1673640.1"/>
    <property type="molecule type" value="Genomic_DNA"/>
</dbReference>
<dbReference type="InterPro" id="IPR000905">
    <property type="entry name" value="Gcp-like_dom"/>
</dbReference>
<dbReference type="EC" id="2.3.1.234" evidence="2"/>
<dbReference type="RefSeq" id="WP_377941113.1">
    <property type="nucleotide sequence ID" value="NZ_JBHUCX010000009.1"/>
</dbReference>
<dbReference type="Gene3D" id="3.30.420.40">
    <property type="match status" value="2"/>
</dbReference>
<sequence length="247" mass="26146">MGVMVMDTATDALGVGIGATDGTLYTGVVQRVLRGHSRLLQPTLQFALQSSGQEVVNLQQLGVGIGPGSYTGVRMGVATAKAMAHTLGVPLTTIPTLDAIALAAGHTCIAAPRRVLVLLFARRQRAFGAWFSLDKGMLVAREDATVREVSSWLATIPANVIAGRAPVCVHDFPAAQMGQLDGMPDGVDVIEWRYASGGLPQALLRLTVTGSYPFFTGERLHDVAPEYALPVEAEAKLQEELERGGRA</sequence>
<dbReference type="InterPro" id="IPR022496">
    <property type="entry name" value="T6A_TsaB"/>
</dbReference>
<accession>A0ABW4JDX1</accession>
<dbReference type="InterPro" id="IPR043129">
    <property type="entry name" value="ATPase_NBD"/>
</dbReference>
<evidence type="ECO:0000313" key="3">
    <source>
        <dbReference type="Proteomes" id="UP001597079"/>
    </source>
</evidence>
<protein>
    <submittedName>
        <fullName evidence="2">tRNA (Adenosine(37)-N6)-threonylcarbamoyltransferase complex dimerization subunit type 1 TsaB</fullName>
        <ecNumber evidence="2">2.3.1.234</ecNumber>
    </submittedName>
</protein>
<dbReference type="GO" id="GO:0061711">
    <property type="term" value="F:tRNA N(6)-L-threonylcarbamoyladenine synthase activity"/>
    <property type="evidence" value="ECO:0007669"/>
    <property type="project" value="UniProtKB-EC"/>
</dbReference>
<evidence type="ECO:0000313" key="2">
    <source>
        <dbReference type="EMBL" id="MFD1673640.1"/>
    </source>
</evidence>
<gene>
    <name evidence="2" type="primary">tsaB</name>
    <name evidence="2" type="ORF">ACFSB2_02810</name>
</gene>
<organism evidence="2 3">
    <name type="scientific">Alicyclobacillus fodiniaquatilis</name>
    <dbReference type="NCBI Taxonomy" id="1661150"/>
    <lineage>
        <taxon>Bacteria</taxon>
        <taxon>Bacillati</taxon>
        <taxon>Bacillota</taxon>
        <taxon>Bacilli</taxon>
        <taxon>Bacillales</taxon>
        <taxon>Alicyclobacillaceae</taxon>
        <taxon>Alicyclobacillus</taxon>
    </lineage>
</organism>
<dbReference type="SUPFAM" id="SSF53067">
    <property type="entry name" value="Actin-like ATPase domain"/>
    <property type="match status" value="1"/>
</dbReference>
<dbReference type="Proteomes" id="UP001597079">
    <property type="component" value="Unassembled WGS sequence"/>
</dbReference>